<dbReference type="InterPro" id="IPR017896">
    <property type="entry name" value="4Fe4S_Fe-S-bd"/>
</dbReference>
<protein>
    <submittedName>
        <fullName evidence="10">FAD/FMN-containing dehydrogenase/Fe-S oxidoreductase</fullName>
    </submittedName>
</protein>
<keyword evidence="7" id="KW-0411">Iron-sulfur</keyword>
<evidence type="ECO:0000256" key="6">
    <source>
        <dbReference type="ARBA" id="ARBA00023004"/>
    </source>
</evidence>
<name>A0ABX0X048_9PROT</name>
<dbReference type="Gene3D" id="1.10.45.10">
    <property type="entry name" value="Vanillyl-alcohol Oxidase, Chain A, domain 4"/>
    <property type="match status" value="1"/>
</dbReference>
<gene>
    <name evidence="10" type="ORF">GGR96_002024</name>
</gene>
<keyword evidence="4" id="KW-0274">FAD</keyword>
<dbReference type="Proteomes" id="UP000556869">
    <property type="component" value="Unassembled WGS sequence"/>
</dbReference>
<dbReference type="InterPro" id="IPR009051">
    <property type="entry name" value="Helical_ferredxn"/>
</dbReference>
<dbReference type="PANTHER" id="PTHR11748">
    <property type="entry name" value="D-LACTATE DEHYDROGENASE"/>
    <property type="match status" value="1"/>
</dbReference>
<reference evidence="10 11" key="1">
    <citation type="submission" date="2020-03" db="EMBL/GenBank/DDBJ databases">
        <title>Genomic Encyclopedia of Type Strains, Phase IV (KMG-IV): sequencing the most valuable type-strain genomes for metagenomic binning, comparative biology and taxonomic classification.</title>
        <authorList>
            <person name="Goeker M."/>
        </authorList>
    </citation>
    <scope>NUCLEOTIDE SEQUENCE [LARGE SCALE GENOMIC DNA]</scope>
    <source>
        <strain evidence="10 11">DSM 18888</strain>
    </source>
</reference>
<dbReference type="RefSeq" id="WP_083997023.1">
    <property type="nucleotide sequence ID" value="NZ_BAAAEQ010000002.1"/>
</dbReference>
<evidence type="ECO:0000256" key="5">
    <source>
        <dbReference type="ARBA" id="ARBA00023002"/>
    </source>
</evidence>
<keyword evidence="2" id="KW-0285">Flavoprotein</keyword>
<evidence type="ECO:0000313" key="11">
    <source>
        <dbReference type="Proteomes" id="UP000556869"/>
    </source>
</evidence>
<dbReference type="InterPro" id="IPR016164">
    <property type="entry name" value="FAD-linked_Oxase-like_C"/>
</dbReference>
<dbReference type="PANTHER" id="PTHR11748:SF119">
    <property type="entry name" value="D-2-HYDROXYGLUTARATE DEHYDROGENASE"/>
    <property type="match status" value="1"/>
</dbReference>
<feature type="domain" description="FAD-binding PCMH-type" evidence="9">
    <location>
        <begin position="78"/>
        <end position="310"/>
    </location>
</feature>
<evidence type="ECO:0000256" key="1">
    <source>
        <dbReference type="ARBA" id="ARBA00001974"/>
    </source>
</evidence>
<dbReference type="InterPro" id="IPR016166">
    <property type="entry name" value="FAD-bd_PCMH"/>
</dbReference>
<dbReference type="PROSITE" id="PS00198">
    <property type="entry name" value="4FE4S_FER_1"/>
    <property type="match status" value="1"/>
</dbReference>
<keyword evidence="3" id="KW-0479">Metal-binding</keyword>
<organism evidence="10 11">
    <name type="scientific">Thalassospira tepidiphila</name>
    <dbReference type="NCBI Taxonomy" id="393657"/>
    <lineage>
        <taxon>Bacteria</taxon>
        <taxon>Pseudomonadati</taxon>
        <taxon>Pseudomonadota</taxon>
        <taxon>Alphaproteobacteria</taxon>
        <taxon>Rhodospirillales</taxon>
        <taxon>Thalassospiraceae</taxon>
        <taxon>Thalassospira</taxon>
    </lineage>
</organism>
<dbReference type="PROSITE" id="PS51387">
    <property type="entry name" value="FAD_PCMH"/>
    <property type="match status" value="1"/>
</dbReference>
<evidence type="ECO:0000256" key="7">
    <source>
        <dbReference type="ARBA" id="ARBA00023014"/>
    </source>
</evidence>
<dbReference type="Gene3D" id="3.30.465.10">
    <property type="match status" value="1"/>
</dbReference>
<dbReference type="Pfam" id="PF02913">
    <property type="entry name" value="FAD-oxidase_C"/>
    <property type="match status" value="1"/>
</dbReference>
<accession>A0ABX0X048</accession>
<dbReference type="SUPFAM" id="SSF46548">
    <property type="entry name" value="alpha-helical ferredoxin"/>
    <property type="match status" value="1"/>
</dbReference>
<dbReference type="InterPro" id="IPR017900">
    <property type="entry name" value="4Fe4S_Fe_S_CS"/>
</dbReference>
<evidence type="ECO:0000256" key="2">
    <source>
        <dbReference type="ARBA" id="ARBA00022630"/>
    </source>
</evidence>
<comment type="cofactor">
    <cofactor evidence="1">
        <name>FAD</name>
        <dbReference type="ChEBI" id="CHEBI:57692"/>
    </cofactor>
</comment>
<dbReference type="Gene3D" id="1.10.1060.10">
    <property type="entry name" value="Alpha-helical ferredoxin"/>
    <property type="match status" value="1"/>
</dbReference>
<dbReference type="SUPFAM" id="SSF55103">
    <property type="entry name" value="FAD-linked oxidases, C-terminal domain"/>
    <property type="match status" value="1"/>
</dbReference>
<dbReference type="InterPro" id="IPR006094">
    <property type="entry name" value="Oxid_FAD_bind_N"/>
</dbReference>
<dbReference type="Pfam" id="PF13183">
    <property type="entry name" value="Fer4_8"/>
    <property type="match status" value="1"/>
</dbReference>
<keyword evidence="5" id="KW-0560">Oxidoreductase</keyword>
<comment type="caution">
    <text evidence="10">The sequence shown here is derived from an EMBL/GenBank/DDBJ whole genome shotgun (WGS) entry which is preliminary data.</text>
</comment>
<dbReference type="InterPro" id="IPR036318">
    <property type="entry name" value="FAD-bd_PCMH-like_sf"/>
</dbReference>
<keyword evidence="6" id="KW-0408">Iron</keyword>
<evidence type="ECO:0000313" key="10">
    <source>
        <dbReference type="EMBL" id="NJB74932.1"/>
    </source>
</evidence>
<evidence type="ECO:0000256" key="3">
    <source>
        <dbReference type="ARBA" id="ARBA00022723"/>
    </source>
</evidence>
<dbReference type="InterPro" id="IPR016169">
    <property type="entry name" value="FAD-bd_PCMH_sub2"/>
</dbReference>
<evidence type="ECO:0000259" key="9">
    <source>
        <dbReference type="PROSITE" id="PS51387"/>
    </source>
</evidence>
<keyword evidence="11" id="KW-1185">Reference proteome</keyword>
<proteinExistence type="predicted"/>
<evidence type="ECO:0000256" key="8">
    <source>
        <dbReference type="SAM" id="MobiDB-lite"/>
    </source>
</evidence>
<dbReference type="InterPro" id="IPR004113">
    <property type="entry name" value="FAD-bd_oxidored_4_C"/>
</dbReference>
<dbReference type="SUPFAM" id="SSF56176">
    <property type="entry name" value="FAD-binding/transporter-associated domain-like"/>
    <property type="match status" value="1"/>
</dbReference>
<feature type="region of interest" description="Disordered" evidence="8">
    <location>
        <begin position="1"/>
        <end position="23"/>
    </location>
</feature>
<dbReference type="InterPro" id="IPR016171">
    <property type="entry name" value="Vanillyl_alc_oxidase_C-sub2"/>
</dbReference>
<dbReference type="Pfam" id="PF01565">
    <property type="entry name" value="FAD_binding_4"/>
    <property type="match status" value="1"/>
</dbReference>
<evidence type="ECO:0000256" key="4">
    <source>
        <dbReference type="ARBA" id="ARBA00022827"/>
    </source>
</evidence>
<dbReference type="Gene3D" id="3.30.70.2740">
    <property type="match status" value="1"/>
</dbReference>
<sequence>MSVPAPAATPVTNPATNPATNASNKSVIKKLPALTPDRSLDSLTLGFLKTLEAEGKFAGEIHADFPTRLINATDNSVYQVMPTAVLQPKTRGDINVVMELAGREKFSEVKITPRGGGTGTNGQSLNNTIILDTSKHLNNILGFDAERGLVHVEPGVVLDQLNAWLKPYGYFFPPAVSTASRATVGGMIGSDSSGKGSRIYGKTSHYIHDMTTVLIDGTDFNTRAMTAAEAKDTMERADRVGQLYKKVHDEIAPRRDQIKSTFPEMNRGLTGYNLKEAVSDTGDMNLSFLIAGAEGSLGMVKEITFRVIPLPKHKAVTVVRYDSFDSALRHVKALVQFDPVAIESIDDKVMKLAEQDESWHMLGKLLGTENSNTPTRGFNVVEFVGESEAEVAAKQAELKSYLDANPAEDFAPIGFVQATDPGQIAAIWSIRAKSVGLLGNLEGKRRATPFVEDTAVPPENLADFIAEFRALLDAEGLDYGMFGHVDVGCLHVRPLLDMMDEEDEARIRRVSDAMAELTKRYNGLIWGEHGKGFRGEYSPVYFGPELYDVLRRIKEAFDPEGQLNPGKIASPYSKNTPITAIDEAPMRGQFDRQIEDALRDEYLNATRCNGNGACFNWDLMDAMCPSYKVTRSRVHSPKGRAGMIREWIRQLSVGTDPMNKDLAVINGRDFSHDVYEAMAGCLSCKACAGQCPVKVDIPEMKSRFLETYHTRYKRPIKDHVIASLENMAPFLAKAPGLFNALQSIPPMPWIFKRFIGLTDLPKLHGQSLKSALRARGIGKFKQAELEALSADAKAKSVILVQDCFTTHYDTHVVLAHVDLLHRLGYRVFVPPYRPNGKAMHVKGFLKRFDYQAQQNDIVLGKIAKSGIPMIGIEASVALTYRQEYAQRLSNRPDYRVHLFHEWLAGEIEHGRLTPPKLDNSVNMGTTETPASLFPHCTEKTSIPDVGVKWQKIFDAFGLKLSTEKTGCCGMAGVYGHETRHQETSRALYDLSWKKKVDATGLENMLVTGYSCRCQVDRYEGVKPQHPVEYLAKLIA</sequence>
<dbReference type="EMBL" id="JAATJD010000002">
    <property type="protein sequence ID" value="NJB74932.1"/>
    <property type="molecule type" value="Genomic_DNA"/>
</dbReference>